<evidence type="ECO:0008006" key="3">
    <source>
        <dbReference type="Google" id="ProtNLM"/>
    </source>
</evidence>
<name>E0NSN5_9BACT</name>
<evidence type="ECO:0000313" key="1">
    <source>
        <dbReference type="EMBL" id="EFM01878.1"/>
    </source>
</evidence>
<dbReference type="AlphaFoldDB" id="E0NSN5"/>
<dbReference type="RefSeq" id="WP_006949206.1">
    <property type="nucleotide sequence ID" value="NZ_GL397214.1"/>
</dbReference>
<keyword evidence="2" id="KW-1185">Reference proteome</keyword>
<accession>E0NSN5</accession>
<dbReference type="HOGENOM" id="CLU_071500_0_0_10"/>
<dbReference type="EMBL" id="AEEI01000040">
    <property type="protein sequence ID" value="EFM01878.1"/>
    <property type="molecule type" value="Genomic_DNA"/>
</dbReference>
<comment type="caution">
    <text evidence="1">The sequence shown here is derived from an EMBL/GenBank/DDBJ whole genome shotgun (WGS) entry which is preliminary data.</text>
</comment>
<organism evidence="1 2">
    <name type="scientific">Hoylesella marshii DSM 16973 = JCM 13450</name>
    <dbReference type="NCBI Taxonomy" id="862515"/>
    <lineage>
        <taxon>Bacteria</taxon>
        <taxon>Pseudomonadati</taxon>
        <taxon>Bacteroidota</taxon>
        <taxon>Bacteroidia</taxon>
        <taxon>Bacteroidales</taxon>
        <taxon>Prevotellaceae</taxon>
        <taxon>Hoylesella</taxon>
    </lineage>
</organism>
<dbReference type="STRING" id="862515.HMPREF0658_1186"/>
<sequence length="291" mass="32872">MALQKEIWVNQIKQNFYPNSSFLNFVRDFSALVEFDAINIAEAGVDPDVLINNNTYPIAVKQRVDKNQRIELDKFETENTLVRRPEVIEYSYDQLESVLMGHRSTLRASTAKKAAHAFAPLKNGTYTPVITTTGEKAKDGRKRLTVADILALKEEYDMMDVPLEMRYLVLNPKHVSDLILFDTKAFKDIVDLVEGAPKRFAGFNMLQTSITPTYNATTLEKVAFGAEKAATDTFCSFSYCSDEVMKADGEIYLYSRYDDPEQRGTIVGFDKRFVAMPIRNRGIGAIVSAKD</sequence>
<protein>
    <recommendedName>
        <fullName evidence="3">Phage capsid family</fullName>
    </recommendedName>
</protein>
<evidence type="ECO:0000313" key="2">
    <source>
        <dbReference type="Proteomes" id="UP000004394"/>
    </source>
</evidence>
<dbReference type="BioCyc" id="PMAR862515-HMP:GMOO-1205-MONOMER"/>
<dbReference type="Proteomes" id="UP000004394">
    <property type="component" value="Unassembled WGS sequence"/>
</dbReference>
<reference evidence="1" key="1">
    <citation type="submission" date="2010-07" db="EMBL/GenBank/DDBJ databases">
        <authorList>
            <person name="Muzny D."/>
            <person name="Qin X."/>
            <person name="Deng J."/>
            <person name="Jiang H."/>
            <person name="Liu Y."/>
            <person name="Qu J."/>
            <person name="Song X.-Z."/>
            <person name="Zhang L."/>
            <person name="Thornton R."/>
            <person name="Coyle M."/>
            <person name="Francisco L."/>
            <person name="Jackson L."/>
            <person name="Javaid M."/>
            <person name="Korchina V."/>
            <person name="Kovar C."/>
            <person name="Mata R."/>
            <person name="Mathew T."/>
            <person name="Ngo R."/>
            <person name="Nguyen L."/>
            <person name="Nguyen N."/>
            <person name="Okwuonu G."/>
            <person name="Ongeri F."/>
            <person name="Pham C."/>
            <person name="Simmons D."/>
            <person name="Wilczek-Boney K."/>
            <person name="Hale W."/>
            <person name="Jakkamsetti A."/>
            <person name="Pham P."/>
            <person name="Ruth R."/>
            <person name="San Lucas F."/>
            <person name="Warren J."/>
            <person name="Zhang J."/>
            <person name="Zhao Z."/>
            <person name="Zhou C."/>
            <person name="Zhu D."/>
            <person name="Lee S."/>
            <person name="Bess C."/>
            <person name="Blankenburg K."/>
            <person name="Forbes L."/>
            <person name="Fu Q."/>
            <person name="Gubbala S."/>
            <person name="Hirani K."/>
            <person name="Jayaseelan J.C."/>
            <person name="Lara F."/>
            <person name="Munidasa M."/>
            <person name="Palculict T."/>
            <person name="Patil S."/>
            <person name="Pu L.-L."/>
            <person name="Saada N."/>
            <person name="Tang L."/>
            <person name="Weissenberger G."/>
            <person name="Zhu Y."/>
            <person name="Hemphill L."/>
            <person name="Shang Y."/>
            <person name="Youmans B."/>
            <person name="Ayvaz T."/>
            <person name="Ross M."/>
            <person name="Santibanez J."/>
            <person name="Aqrawi P."/>
            <person name="Gross S."/>
            <person name="Joshi V."/>
            <person name="Fowler G."/>
            <person name="Nazareth L."/>
            <person name="Reid J."/>
            <person name="Worley K."/>
            <person name="Petrosino J."/>
            <person name="Highlander S."/>
            <person name="Gibbs R."/>
        </authorList>
    </citation>
    <scope>NUCLEOTIDE SEQUENCE [LARGE SCALE GENOMIC DNA]</scope>
    <source>
        <strain evidence="1">DSM 16973</strain>
    </source>
</reference>
<proteinExistence type="predicted"/>
<dbReference type="eggNOG" id="ENOG502ZBCW">
    <property type="taxonomic scope" value="Bacteria"/>
</dbReference>
<gene>
    <name evidence="1" type="ORF">HMPREF0658_1186</name>
</gene>
<dbReference type="OrthoDB" id="1228719at2"/>